<dbReference type="PROSITE" id="PS00061">
    <property type="entry name" value="ADH_SHORT"/>
    <property type="match status" value="1"/>
</dbReference>
<gene>
    <name evidence="7" type="ORF">SAMN04490220_6372</name>
</gene>
<comment type="catalytic activity">
    <reaction evidence="6">
        <text>a (3R)-hydroxyacyl-[ACP] + NADP(+) = a 3-oxoacyl-[ACP] + NADPH + H(+)</text>
        <dbReference type="Rhea" id="RHEA:17397"/>
        <dbReference type="Rhea" id="RHEA-COMP:9916"/>
        <dbReference type="Rhea" id="RHEA-COMP:9945"/>
        <dbReference type="ChEBI" id="CHEBI:15378"/>
        <dbReference type="ChEBI" id="CHEBI:57783"/>
        <dbReference type="ChEBI" id="CHEBI:58349"/>
        <dbReference type="ChEBI" id="CHEBI:78776"/>
        <dbReference type="ChEBI" id="CHEBI:78827"/>
        <dbReference type="EC" id="1.1.1.100"/>
    </reaction>
    <physiologicalReaction direction="right-to-left" evidence="6">
        <dbReference type="Rhea" id="RHEA:17399"/>
    </physiologicalReaction>
</comment>
<dbReference type="GO" id="GO:0004316">
    <property type="term" value="F:3-oxoacyl-[acyl-carrier-protein] reductase (NADPH) activity"/>
    <property type="evidence" value="ECO:0007669"/>
    <property type="project" value="UniProtKB-EC"/>
</dbReference>
<dbReference type="SUPFAM" id="SSF51735">
    <property type="entry name" value="NAD(P)-binding Rossmann-fold domains"/>
    <property type="match status" value="1"/>
</dbReference>
<evidence type="ECO:0000313" key="8">
    <source>
        <dbReference type="Proteomes" id="UP000183407"/>
    </source>
</evidence>
<reference evidence="8" key="1">
    <citation type="submission" date="2016-10" db="EMBL/GenBank/DDBJ databases">
        <authorList>
            <person name="Varghese N."/>
        </authorList>
    </citation>
    <scope>NUCLEOTIDE SEQUENCE [LARGE SCALE GENOMIC DNA]</scope>
    <source>
        <strain evidence="8">DSM 44719</strain>
    </source>
</reference>
<comment type="subcellular location">
    <subcellularLocation>
        <location evidence="1">Secreted</location>
        <location evidence="1">Cell wall</location>
    </subcellularLocation>
</comment>
<sequence>MDHVAVVTGAGHGLGAAIARQLHDRGYRVMVADIDEAAAKETAAELDASGNSAVAAPLDVRKKTDFESLRDQVVDLWGGADVLVNNAGRSQTGSLMDIAPEEFSDIVEINLNGAFLGCQVFGRYFAQRGYGRIVNIASLAGQNGGTATGAHYAAAKGGVGTLTKVFARELAASGVTVNAVSPGPLDLPVVRETVPADKLAAILTTIPVGTLGSPDFIAETVALLASPAAASVTGACWDINGGLYMR</sequence>
<dbReference type="AlphaFoldDB" id="A0A1H5FES5"/>
<comment type="similarity">
    <text evidence="2">Belongs to the short-chain dehydrogenases/reductases (SDR) family.</text>
</comment>
<evidence type="ECO:0000256" key="5">
    <source>
        <dbReference type="ARBA" id="ARBA00040781"/>
    </source>
</evidence>
<keyword evidence="4" id="KW-0560">Oxidoreductase</keyword>
<dbReference type="FunFam" id="3.40.50.720:FF:000173">
    <property type="entry name" value="3-oxoacyl-[acyl-carrier protein] reductase"/>
    <property type="match status" value="1"/>
</dbReference>
<evidence type="ECO:0000256" key="2">
    <source>
        <dbReference type="ARBA" id="ARBA00006484"/>
    </source>
</evidence>
<organism evidence="7 8">
    <name type="scientific">Rhodococcus jostii</name>
    <dbReference type="NCBI Taxonomy" id="132919"/>
    <lineage>
        <taxon>Bacteria</taxon>
        <taxon>Bacillati</taxon>
        <taxon>Actinomycetota</taxon>
        <taxon>Actinomycetes</taxon>
        <taxon>Mycobacteriales</taxon>
        <taxon>Nocardiaceae</taxon>
        <taxon>Rhodococcus</taxon>
    </lineage>
</organism>
<dbReference type="InterPro" id="IPR002347">
    <property type="entry name" value="SDR_fam"/>
</dbReference>
<evidence type="ECO:0000256" key="4">
    <source>
        <dbReference type="ARBA" id="ARBA00023002"/>
    </source>
</evidence>
<accession>A0A1H5FES5</accession>
<dbReference type="InterPro" id="IPR036291">
    <property type="entry name" value="NAD(P)-bd_dom_sf"/>
</dbReference>
<dbReference type="OrthoDB" id="4350228at2"/>
<evidence type="ECO:0000256" key="6">
    <source>
        <dbReference type="ARBA" id="ARBA00047400"/>
    </source>
</evidence>
<dbReference type="Gene3D" id="3.40.50.720">
    <property type="entry name" value="NAD(P)-binding Rossmann-like Domain"/>
    <property type="match status" value="1"/>
</dbReference>
<dbReference type="Pfam" id="PF13561">
    <property type="entry name" value="adh_short_C2"/>
    <property type="match status" value="1"/>
</dbReference>
<keyword evidence="3" id="KW-0134">Cell wall</keyword>
<keyword evidence="3" id="KW-0964">Secreted</keyword>
<dbReference type="RefSeq" id="WP_073362037.1">
    <property type="nucleotide sequence ID" value="NZ_FNTL01000004.1"/>
</dbReference>
<dbReference type="PANTHER" id="PTHR42879">
    <property type="entry name" value="3-OXOACYL-(ACYL-CARRIER-PROTEIN) REDUCTASE"/>
    <property type="match status" value="1"/>
</dbReference>
<dbReference type="PANTHER" id="PTHR42879:SF2">
    <property type="entry name" value="3-OXOACYL-[ACYL-CARRIER-PROTEIN] REDUCTASE FABG"/>
    <property type="match status" value="1"/>
</dbReference>
<dbReference type="InterPro" id="IPR050259">
    <property type="entry name" value="SDR"/>
</dbReference>
<proteinExistence type="inferred from homology"/>
<dbReference type="Proteomes" id="UP000183407">
    <property type="component" value="Unassembled WGS sequence"/>
</dbReference>
<protein>
    <recommendedName>
        <fullName evidence="5">3-oxoacyl-[acyl-carrier-protein] reductase MabA</fullName>
    </recommendedName>
</protein>
<dbReference type="PRINTS" id="PR00081">
    <property type="entry name" value="GDHRDH"/>
</dbReference>
<evidence type="ECO:0000313" key="7">
    <source>
        <dbReference type="EMBL" id="SEE01876.1"/>
    </source>
</evidence>
<name>A0A1H5FES5_RHOJO</name>
<evidence type="ECO:0000256" key="3">
    <source>
        <dbReference type="ARBA" id="ARBA00022512"/>
    </source>
</evidence>
<dbReference type="InterPro" id="IPR020904">
    <property type="entry name" value="Sc_DH/Rdtase_CS"/>
</dbReference>
<dbReference type="EMBL" id="FNTL01000004">
    <property type="protein sequence ID" value="SEE01876.1"/>
    <property type="molecule type" value="Genomic_DNA"/>
</dbReference>
<evidence type="ECO:0000256" key="1">
    <source>
        <dbReference type="ARBA" id="ARBA00004191"/>
    </source>
</evidence>
<dbReference type="PRINTS" id="PR00080">
    <property type="entry name" value="SDRFAMILY"/>
</dbReference>
<dbReference type="GO" id="GO:0032787">
    <property type="term" value="P:monocarboxylic acid metabolic process"/>
    <property type="evidence" value="ECO:0007669"/>
    <property type="project" value="UniProtKB-ARBA"/>
</dbReference>